<evidence type="ECO:0000313" key="7">
    <source>
        <dbReference type="Proteomes" id="UP000515823"/>
    </source>
</evidence>
<evidence type="ECO:0000256" key="3">
    <source>
        <dbReference type="ARBA" id="ARBA00022989"/>
    </source>
</evidence>
<evidence type="ECO:0000256" key="5">
    <source>
        <dbReference type="SAM" id="Phobius"/>
    </source>
</evidence>
<name>A0A7G9G2P9_9FIRM</name>
<dbReference type="RefSeq" id="WP_249301890.1">
    <property type="nucleotide sequence ID" value="NZ_CP060634.1"/>
</dbReference>
<feature type="transmembrane region" description="Helical" evidence="5">
    <location>
        <begin position="38"/>
        <end position="59"/>
    </location>
</feature>
<reference evidence="6 7" key="1">
    <citation type="submission" date="2020-08" db="EMBL/GenBank/DDBJ databases">
        <authorList>
            <person name="Liu C."/>
            <person name="Sun Q."/>
        </authorList>
    </citation>
    <scope>NUCLEOTIDE SEQUENCE [LARGE SCALE GENOMIC DNA]</scope>
    <source>
        <strain evidence="6 7">NSJ-38</strain>
    </source>
</reference>
<dbReference type="Proteomes" id="UP000515823">
    <property type="component" value="Chromosome"/>
</dbReference>
<dbReference type="KEGG" id="qdo:H9Q78_11595"/>
<keyword evidence="4 5" id="KW-0472">Membrane</keyword>
<keyword evidence="1" id="KW-1003">Cell membrane</keyword>
<dbReference type="PANTHER" id="PTHR35529">
    <property type="entry name" value="MANGANESE EFFLUX PUMP MNTP-RELATED"/>
    <property type="match status" value="1"/>
</dbReference>
<proteinExistence type="predicted"/>
<keyword evidence="3 5" id="KW-1133">Transmembrane helix</keyword>
<dbReference type="PANTHER" id="PTHR35529:SF2">
    <property type="entry name" value="SPORULATION PROTEIN YTAF-RELATED"/>
    <property type="match status" value="1"/>
</dbReference>
<evidence type="ECO:0000256" key="4">
    <source>
        <dbReference type="ARBA" id="ARBA00023136"/>
    </source>
</evidence>
<dbReference type="Pfam" id="PF02659">
    <property type="entry name" value="Mntp"/>
    <property type="match status" value="1"/>
</dbReference>
<keyword evidence="7" id="KW-1185">Reference proteome</keyword>
<accession>A0A7G9G2P9</accession>
<keyword evidence="2 5" id="KW-0812">Transmembrane</keyword>
<sequence>MTAIILEIIVLAAALSVDTFAASFAYGMGRIRIPAASIGILAAISSLTLAAALLAGNLLSGLLPQSLTNDISFLILFILGIIKLFDKSCKKQAEQANKDKDNILSPAEAVPLGAALSIDSVAAGIGAGVSPAHIIAAILATFLMGIAAILGGSFLGRAVSRHSEANLCWISGVLLIVLAFMKLF</sequence>
<feature type="transmembrane region" description="Helical" evidence="5">
    <location>
        <begin position="6"/>
        <end position="26"/>
    </location>
</feature>
<feature type="transmembrane region" description="Helical" evidence="5">
    <location>
        <begin position="134"/>
        <end position="155"/>
    </location>
</feature>
<feature type="transmembrane region" description="Helical" evidence="5">
    <location>
        <begin position="71"/>
        <end position="89"/>
    </location>
</feature>
<dbReference type="InterPro" id="IPR003810">
    <property type="entry name" value="Mntp/YtaF"/>
</dbReference>
<organism evidence="6 7">
    <name type="scientific">Qiania dongpingensis</name>
    <dbReference type="NCBI Taxonomy" id="2763669"/>
    <lineage>
        <taxon>Bacteria</taxon>
        <taxon>Bacillati</taxon>
        <taxon>Bacillota</taxon>
        <taxon>Clostridia</taxon>
        <taxon>Lachnospirales</taxon>
        <taxon>Lachnospiraceae</taxon>
        <taxon>Qiania</taxon>
    </lineage>
</organism>
<protein>
    <submittedName>
        <fullName evidence="6">Manganese efflux pump</fullName>
    </submittedName>
</protein>
<evidence type="ECO:0000256" key="1">
    <source>
        <dbReference type="ARBA" id="ARBA00022475"/>
    </source>
</evidence>
<dbReference type="AlphaFoldDB" id="A0A7G9G2P9"/>
<feature type="transmembrane region" description="Helical" evidence="5">
    <location>
        <begin position="109"/>
        <end position="128"/>
    </location>
</feature>
<evidence type="ECO:0000256" key="2">
    <source>
        <dbReference type="ARBA" id="ARBA00022692"/>
    </source>
</evidence>
<dbReference type="EMBL" id="CP060634">
    <property type="protein sequence ID" value="QNM05081.1"/>
    <property type="molecule type" value="Genomic_DNA"/>
</dbReference>
<gene>
    <name evidence="6" type="ORF">H9Q78_11595</name>
</gene>
<feature type="transmembrane region" description="Helical" evidence="5">
    <location>
        <begin position="167"/>
        <end position="183"/>
    </location>
</feature>
<evidence type="ECO:0000313" key="6">
    <source>
        <dbReference type="EMBL" id="QNM05081.1"/>
    </source>
</evidence>